<organism evidence="1 2">
    <name type="scientific">Sphingomonas brevis</name>
    <dbReference type="NCBI Taxonomy" id="2908206"/>
    <lineage>
        <taxon>Bacteria</taxon>
        <taxon>Pseudomonadati</taxon>
        <taxon>Pseudomonadota</taxon>
        <taxon>Alphaproteobacteria</taxon>
        <taxon>Sphingomonadales</taxon>
        <taxon>Sphingomonadaceae</taxon>
        <taxon>Sphingomonas</taxon>
    </lineage>
</organism>
<sequence length="74" mass="8158">MSRELFVTLDEADVVSRCLAEKVGISAIEKLPAGGTRLVCMSGHGASVMTRKLKSHLIKEAVTRQRHRPTSPLW</sequence>
<accession>A0ABT0S9X1</accession>
<name>A0ABT0S9X1_9SPHN</name>
<gene>
    <name evidence="1" type="ORF">LZ518_08655</name>
</gene>
<comment type="caution">
    <text evidence="1">The sequence shown here is derived from an EMBL/GenBank/DDBJ whole genome shotgun (WGS) entry which is preliminary data.</text>
</comment>
<protein>
    <submittedName>
        <fullName evidence="1">Uncharacterized protein</fullName>
    </submittedName>
</protein>
<reference evidence="1" key="1">
    <citation type="submission" date="2022-05" db="EMBL/GenBank/DDBJ databases">
        <authorList>
            <person name="Jo J.-H."/>
            <person name="Im W.-T."/>
        </authorList>
    </citation>
    <scope>NUCLEOTIDE SEQUENCE</scope>
    <source>
        <strain evidence="1">RB56-2</strain>
    </source>
</reference>
<dbReference type="Proteomes" id="UP001165383">
    <property type="component" value="Unassembled WGS sequence"/>
</dbReference>
<keyword evidence="2" id="KW-1185">Reference proteome</keyword>
<dbReference type="EMBL" id="JAMGBB010000001">
    <property type="protein sequence ID" value="MCL6741199.1"/>
    <property type="molecule type" value="Genomic_DNA"/>
</dbReference>
<evidence type="ECO:0000313" key="1">
    <source>
        <dbReference type="EMBL" id="MCL6741199.1"/>
    </source>
</evidence>
<dbReference type="RefSeq" id="WP_249915600.1">
    <property type="nucleotide sequence ID" value="NZ_JAMGBB010000001.1"/>
</dbReference>
<proteinExistence type="predicted"/>
<evidence type="ECO:0000313" key="2">
    <source>
        <dbReference type="Proteomes" id="UP001165383"/>
    </source>
</evidence>